<dbReference type="InParanoid" id="A0A078AC56"/>
<proteinExistence type="predicted"/>
<dbReference type="Proteomes" id="UP000039865">
    <property type="component" value="Unassembled WGS sequence"/>
</dbReference>
<protein>
    <submittedName>
        <fullName evidence="1">Uncharacterized protein</fullName>
    </submittedName>
</protein>
<organism evidence="1 2">
    <name type="scientific">Stylonychia lemnae</name>
    <name type="common">Ciliate</name>
    <dbReference type="NCBI Taxonomy" id="5949"/>
    <lineage>
        <taxon>Eukaryota</taxon>
        <taxon>Sar</taxon>
        <taxon>Alveolata</taxon>
        <taxon>Ciliophora</taxon>
        <taxon>Intramacronucleata</taxon>
        <taxon>Spirotrichea</taxon>
        <taxon>Stichotrichia</taxon>
        <taxon>Sporadotrichida</taxon>
        <taxon>Oxytrichidae</taxon>
        <taxon>Stylonychinae</taxon>
        <taxon>Stylonychia</taxon>
    </lineage>
</organism>
<accession>A0A078AC56</accession>
<reference evidence="1 2" key="1">
    <citation type="submission" date="2014-06" db="EMBL/GenBank/DDBJ databases">
        <authorList>
            <person name="Swart Estienne"/>
        </authorList>
    </citation>
    <scope>NUCLEOTIDE SEQUENCE [LARGE SCALE GENOMIC DNA]</scope>
    <source>
        <strain evidence="1 2">130c</strain>
    </source>
</reference>
<name>A0A078AC56_STYLE</name>
<sequence>MLAQIIGLKGLESTRKEIQDTFIEFAIDKGIVDMSTRQYEIFKVPYLKEKFQTDYVGPQEIFAYLKKLLVQINN</sequence>
<evidence type="ECO:0000313" key="2">
    <source>
        <dbReference type="Proteomes" id="UP000039865"/>
    </source>
</evidence>
<keyword evidence="2" id="KW-1185">Reference proteome</keyword>
<evidence type="ECO:0000313" key="1">
    <source>
        <dbReference type="EMBL" id="CDW79799.1"/>
    </source>
</evidence>
<dbReference type="EMBL" id="CCKQ01008352">
    <property type="protein sequence ID" value="CDW79799.1"/>
    <property type="molecule type" value="Genomic_DNA"/>
</dbReference>
<dbReference type="AlphaFoldDB" id="A0A078AC56"/>
<gene>
    <name evidence="1" type="primary">Contig16488.g17552</name>
    <name evidence="1" type="ORF">STYLEM_8791</name>
</gene>